<accession>A0A841Q929</accession>
<dbReference type="InterPro" id="IPR027417">
    <property type="entry name" value="P-loop_NTPase"/>
</dbReference>
<evidence type="ECO:0000313" key="1">
    <source>
        <dbReference type="EMBL" id="MBB6454875.1"/>
    </source>
</evidence>
<evidence type="ECO:0000313" key="2">
    <source>
        <dbReference type="Proteomes" id="UP000581688"/>
    </source>
</evidence>
<dbReference type="SUPFAM" id="SSF52540">
    <property type="entry name" value="P-loop containing nucleoside triphosphate hydrolases"/>
    <property type="match status" value="1"/>
</dbReference>
<dbReference type="Gene3D" id="3.40.50.300">
    <property type="entry name" value="P-loop containing nucleotide triphosphate hydrolases"/>
    <property type="match status" value="1"/>
</dbReference>
<dbReference type="Proteomes" id="UP000581688">
    <property type="component" value="Unassembled WGS sequence"/>
</dbReference>
<dbReference type="EMBL" id="JACHGH010000013">
    <property type="protein sequence ID" value="MBB6454875.1"/>
    <property type="molecule type" value="Genomic_DNA"/>
</dbReference>
<dbReference type="RefSeq" id="WP_174497309.1">
    <property type="nucleotide sequence ID" value="NZ_CADDWK010000013.1"/>
</dbReference>
<protein>
    <submittedName>
        <fullName evidence="1">Ribosomal 50S subunit-associated protein YjgA (DUF615 family)</fullName>
    </submittedName>
</protein>
<comment type="caution">
    <text evidence="1">The sequence shown here is derived from an EMBL/GenBank/DDBJ whole genome shotgun (WGS) entry which is preliminary data.</text>
</comment>
<name>A0A841Q929_9BACI</name>
<organism evidence="1 2">
    <name type="scientific">Salirhabdus euzebyi</name>
    <dbReference type="NCBI Taxonomy" id="394506"/>
    <lineage>
        <taxon>Bacteria</taxon>
        <taxon>Bacillati</taxon>
        <taxon>Bacillota</taxon>
        <taxon>Bacilli</taxon>
        <taxon>Bacillales</taxon>
        <taxon>Bacillaceae</taxon>
        <taxon>Salirhabdus</taxon>
    </lineage>
</organism>
<proteinExistence type="predicted"/>
<gene>
    <name evidence="1" type="ORF">HNQ94_003364</name>
</gene>
<keyword evidence="2" id="KW-1185">Reference proteome</keyword>
<sequence>MVDISFLVRPLIGKFTVLISGKLIEQLKIKWKLKKIKNFKKEYEDTFVDSNSFQRFLNDERNGLLIINFVFGATYSSVTKVDFIEQLSELAINEINLYRKSVQLKEIDNHPIVNQYLNDLITYLIEYRDKSFNVNEKSMLANVQNSIVESNNSLKEYFEKNLLEIQERAYLEKYTDEYLEKILDRNILDLGKRYISEANVETDLNAIFDSLVSNKQIFQHFGELLGNLQMCIIEFSETFNKYKEDLGYGDINFIEKVINYLKEIDCEEKEFYLQSSLKNLSEQINGFMAEVEGVRYKLYEEGKKSIREKLINPIDKINSYERDLNDYIDLVRPALINEPYLLIYGDAGIGKSHLLADNAKRMQEAGHSVFLFLGQHLNTHDHPFKQLFDLIDYKGSKESFLKEFNDRANNKNKRTVIIVDALNEGEGKYFWKNYLLNFLNSIKEFENIAVVLSVRSNYVRSVLPENIEADFPLQKIEHKGFKNVGLDALEPFFNYYNINPLVFPSLESECYNPLFLHIYCEAFQEEYVGYRGWSIVEVLERYIDKINSRLSIDQRFSYTNSLNLVDKILKEIAAKFIENKSHLIELSELYEILNSTASPYTNGYRELVLGLEEENILSINSGYRGKNLVYFTYERFADIYISLVLLEKYGQDKKILGEMLSSDNPLFYGVYESLSIIVSEKLNLELLDLIDRESITFDIAESFVRGLSWRNVQNINEETLNWIKLCLRQENIDLQSLVYENLLKQSYIIESPLNANFLHDNIYPMAMSIRDGSWTISINNNSEVPKRLLEIILDQNLSFRHFKFENFELLSLSVIWLFTSTDRKLRDLSTIALVKLYMNEPSIIFKNILQFIDVNDPYVLERLLASAYGAILRTNEVPQLEEIIEVIYTKIFEQEEVYPNVLIRDYARGIILTAVNKGIIEPKEYEKINPPYSSNWYEIMYTLQEVDKKLKEMQQVAKNDFCGFHQIINSMTTEYGRETGAYGDFGRYVFGSALYDWRNQFNDQDLSNIATMRIIEYGYDEKKHGYYDRNLGYYNRHENLIERIGKKYQWIALYEILAKLTDNYPIYKEVKVYTPEYQKYKELQNKRTLQYLNKLLESQSVEDVEIEEIDKPLKEEEIILEINKEYYKQYNGPWDPFLRTIDPSLLEYPMKNENLYLTKNYLPYRSNKMWAQNKDEFNTLGEFIYIDYEGNKYISLAQLLIQKREDGKKFVDRDEFCVKSKAVFLPNEDKEKYLSLKSEKKGDISVSWENADGVFAFEHFWHPSFLDTSYESEYEGIECEDAIWEYLWETNINPASGERTSCSYLLPNANLVKFFGLIQISEGIWKDSEDNLIAFDAQHFGYERNLLFRADYLEQFLGENNLTLVWDFYMEKISERSRKEEWFICWTDNGTDIKHTILDEYKELEMEDRF</sequence>
<reference evidence="1 2" key="1">
    <citation type="submission" date="2020-08" db="EMBL/GenBank/DDBJ databases">
        <title>Genomic Encyclopedia of Type Strains, Phase IV (KMG-IV): sequencing the most valuable type-strain genomes for metagenomic binning, comparative biology and taxonomic classification.</title>
        <authorList>
            <person name="Goeker M."/>
        </authorList>
    </citation>
    <scope>NUCLEOTIDE SEQUENCE [LARGE SCALE GENOMIC DNA]</scope>
    <source>
        <strain evidence="1 2">DSM 19612</strain>
    </source>
</reference>